<dbReference type="PANTHER" id="PTHR37291">
    <property type="entry name" value="5-METHYLCYTOSINE-SPECIFIC RESTRICTION ENZYME B"/>
    <property type="match status" value="1"/>
</dbReference>
<reference evidence="3" key="1">
    <citation type="submission" date="2016-10" db="EMBL/GenBank/DDBJ databases">
        <authorList>
            <person name="Varghese N."/>
            <person name="Submissions S."/>
        </authorList>
    </citation>
    <scope>NUCLEOTIDE SEQUENCE [LARGE SCALE GENOMIC DNA]</scope>
    <source>
        <strain evidence="3">Nm44</strain>
    </source>
</reference>
<dbReference type="InterPro" id="IPR011704">
    <property type="entry name" value="ATPase_dyneun-rel_AAA"/>
</dbReference>
<feature type="domain" description="ATPase dynein-related AAA" evidence="1">
    <location>
        <begin position="186"/>
        <end position="345"/>
    </location>
</feature>
<dbReference type="InterPro" id="IPR052934">
    <property type="entry name" value="Methyl-DNA_Rec/Restrict_Enz"/>
</dbReference>
<keyword evidence="3" id="KW-1185">Reference proteome</keyword>
<dbReference type="InterPro" id="IPR027417">
    <property type="entry name" value="P-loop_NTPase"/>
</dbReference>
<dbReference type="OrthoDB" id="9781481at2"/>
<dbReference type="Gene3D" id="3.40.50.300">
    <property type="entry name" value="P-loop containing nucleotide triphosphate hydrolases"/>
    <property type="match status" value="1"/>
</dbReference>
<proteinExistence type="predicted"/>
<accession>A0A1I4U418</accession>
<dbReference type="EMBL" id="FOUB01000059">
    <property type="protein sequence ID" value="SFM83766.1"/>
    <property type="molecule type" value="Genomic_DNA"/>
</dbReference>
<dbReference type="PANTHER" id="PTHR37291:SF1">
    <property type="entry name" value="TYPE IV METHYL-DIRECTED RESTRICTION ENZYME ECOKMCRB SUBUNIT"/>
    <property type="match status" value="1"/>
</dbReference>
<evidence type="ECO:0000313" key="3">
    <source>
        <dbReference type="Proteomes" id="UP000183287"/>
    </source>
</evidence>
<sequence>MPSGDNTYMSSGEQKESVNQDKFDQLAQKCAALQSDMHFRHIYDTPVIEFSNTGRRGDKKYFVITLRALRQTLIDIRNNLAVFEKIQSYVETPWRDAFSEYITDEATNALSTVQTLPLFSVIGKVIHVTNNLPRDEYQDKVASLKKEYLDHTIECLSSQIPDEEQIKSKKSDSTPSVTHAVNRIYYGAPGTGKSFAIDREINHERSFRIVFHADTQYTDFIGCLKPVVEEEGLSYAFRPGPFTNALLEAIQNNGKHFWLVIEEINRAPAAAVFGEIFQLLDRTDTGESRYGITPSDPELVKYMERELGAKMGSFQIKIPSNLSILATMNSSDQAVMPMDTAFKRRWEFRYIPLNFDVCANGSFNLHQSGTSYTVSWKDFALTINKILSDLGIPEDRHLGPFFLNDRELAGDEPSSKALTGKLFKSAHNRGVCSEPSSPIVKVVKREANVSATMSVLPSEVITLPFGKIKPLAVILQ</sequence>
<protein>
    <submittedName>
        <fullName evidence="2">AAA domain (Dynein-related subfamily)</fullName>
    </submittedName>
</protein>
<evidence type="ECO:0000313" key="2">
    <source>
        <dbReference type="EMBL" id="SFM83766.1"/>
    </source>
</evidence>
<dbReference type="GO" id="GO:0016887">
    <property type="term" value="F:ATP hydrolysis activity"/>
    <property type="evidence" value="ECO:0007669"/>
    <property type="project" value="InterPro"/>
</dbReference>
<dbReference type="GO" id="GO:0005524">
    <property type="term" value="F:ATP binding"/>
    <property type="evidence" value="ECO:0007669"/>
    <property type="project" value="InterPro"/>
</dbReference>
<name>A0A1I4U418_9PROT</name>
<dbReference type="AlphaFoldDB" id="A0A1I4U418"/>
<dbReference type="SUPFAM" id="SSF52540">
    <property type="entry name" value="P-loop containing nucleoside triphosphate hydrolases"/>
    <property type="match status" value="1"/>
</dbReference>
<evidence type="ECO:0000259" key="1">
    <source>
        <dbReference type="Pfam" id="PF07728"/>
    </source>
</evidence>
<dbReference type="Pfam" id="PF07728">
    <property type="entry name" value="AAA_5"/>
    <property type="match status" value="1"/>
</dbReference>
<dbReference type="Proteomes" id="UP000183287">
    <property type="component" value="Unassembled WGS sequence"/>
</dbReference>
<gene>
    <name evidence="2" type="ORF">SAMN05421863_105910</name>
</gene>
<organism evidence="2 3">
    <name type="scientific">Nitrosomonas communis</name>
    <dbReference type="NCBI Taxonomy" id="44574"/>
    <lineage>
        <taxon>Bacteria</taxon>
        <taxon>Pseudomonadati</taxon>
        <taxon>Pseudomonadota</taxon>
        <taxon>Betaproteobacteria</taxon>
        <taxon>Nitrosomonadales</taxon>
        <taxon>Nitrosomonadaceae</taxon>
        <taxon>Nitrosomonas</taxon>
    </lineage>
</organism>